<keyword evidence="1" id="KW-1133">Transmembrane helix</keyword>
<reference evidence="2" key="1">
    <citation type="submission" date="2020-05" db="EMBL/GenBank/DDBJ databases">
        <title>Phylogenomic resolution of chytrid fungi.</title>
        <authorList>
            <person name="Stajich J.E."/>
            <person name="Amses K."/>
            <person name="Simmons R."/>
            <person name="Seto K."/>
            <person name="Myers J."/>
            <person name="Bonds A."/>
            <person name="Quandt C.A."/>
            <person name="Barry K."/>
            <person name="Liu P."/>
            <person name="Grigoriev I."/>
            <person name="Longcore J.E."/>
            <person name="James T.Y."/>
        </authorList>
    </citation>
    <scope>NUCLEOTIDE SEQUENCE</scope>
    <source>
        <strain evidence="2">JEL0513</strain>
    </source>
</reference>
<dbReference type="AlphaFoldDB" id="A0AAD5X837"/>
<keyword evidence="3" id="KW-1185">Reference proteome</keyword>
<protein>
    <submittedName>
        <fullName evidence="2">Uncharacterized protein</fullName>
    </submittedName>
</protein>
<keyword evidence="1" id="KW-0472">Membrane</keyword>
<dbReference type="EMBL" id="JADGJH010002546">
    <property type="protein sequence ID" value="KAJ3097038.1"/>
    <property type="molecule type" value="Genomic_DNA"/>
</dbReference>
<gene>
    <name evidence="2" type="ORF">HK100_005444</name>
</gene>
<comment type="caution">
    <text evidence="2">The sequence shown here is derived from an EMBL/GenBank/DDBJ whole genome shotgun (WGS) entry which is preliminary data.</text>
</comment>
<proteinExistence type="predicted"/>
<evidence type="ECO:0000313" key="2">
    <source>
        <dbReference type="EMBL" id="KAJ3097038.1"/>
    </source>
</evidence>
<sequence>MDAASRTVIIAVFAAILALAMGVAITLLIRRRNSRRQMYEIASHNESRIAAMERTGVHSTFTITGARSGDNAGRMCRYVRSDQLISTNPNAIVKNNNPTHIAIDKPAAAHSSAASGGTNAHNVVWPFLQHNVSESAMSDYSESGRSTATSTYVEPFEFVAEQRDPSARSLATFTPRKAVIDVD</sequence>
<evidence type="ECO:0000313" key="3">
    <source>
        <dbReference type="Proteomes" id="UP001211907"/>
    </source>
</evidence>
<dbReference type="Proteomes" id="UP001211907">
    <property type="component" value="Unassembled WGS sequence"/>
</dbReference>
<feature type="transmembrane region" description="Helical" evidence="1">
    <location>
        <begin position="6"/>
        <end position="29"/>
    </location>
</feature>
<accession>A0AAD5X837</accession>
<organism evidence="2 3">
    <name type="scientific">Physocladia obscura</name>
    <dbReference type="NCBI Taxonomy" id="109957"/>
    <lineage>
        <taxon>Eukaryota</taxon>
        <taxon>Fungi</taxon>
        <taxon>Fungi incertae sedis</taxon>
        <taxon>Chytridiomycota</taxon>
        <taxon>Chytridiomycota incertae sedis</taxon>
        <taxon>Chytridiomycetes</taxon>
        <taxon>Chytridiales</taxon>
        <taxon>Chytriomycetaceae</taxon>
        <taxon>Physocladia</taxon>
    </lineage>
</organism>
<evidence type="ECO:0000256" key="1">
    <source>
        <dbReference type="SAM" id="Phobius"/>
    </source>
</evidence>
<name>A0AAD5X837_9FUNG</name>
<keyword evidence="1" id="KW-0812">Transmembrane</keyword>